<organism evidence="2 3">
    <name type="scientific">Dorcoceras hygrometricum</name>
    <dbReference type="NCBI Taxonomy" id="472368"/>
    <lineage>
        <taxon>Eukaryota</taxon>
        <taxon>Viridiplantae</taxon>
        <taxon>Streptophyta</taxon>
        <taxon>Embryophyta</taxon>
        <taxon>Tracheophyta</taxon>
        <taxon>Spermatophyta</taxon>
        <taxon>Magnoliopsida</taxon>
        <taxon>eudicotyledons</taxon>
        <taxon>Gunneridae</taxon>
        <taxon>Pentapetalae</taxon>
        <taxon>asterids</taxon>
        <taxon>lamiids</taxon>
        <taxon>Lamiales</taxon>
        <taxon>Gesneriaceae</taxon>
        <taxon>Didymocarpoideae</taxon>
        <taxon>Trichosporeae</taxon>
        <taxon>Loxocarpinae</taxon>
        <taxon>Dorcoceras</taxon>
    </lineage>
</organism>
<feature type="compositionally biased region" description="Basic and acidic residues" evidence="1">
    <location>
        <begin position="135"/>
        <end position="146"/>
    </location>
</feature>
<sequence>MKIDGECLIELIRSCRNKVQVYRSVRMPQLHTSLHFHLTPIVMINGSSRRDLLLNSQNFCRSIPAGAENPSLSRLCYRKLWGSRNRRALILGWAYYLDAFSSYPLRTWLPSVYRGHDNWYTRGKGPLNALTPTPDMDRTVSRRSEPSSRTALMGEQPNPWNILQPQGAAFGLLRLAARRLYCSPTTPFSRFRLLPFRSPLLRESLLLSFPLATKMFQFARLSLAYPWIQQQFERLPYSGISGSMLIFNSPKHFVDYYALPRLWVPRYPP</sequence>
<feature type="region of interest" description="Disordered" evidence="1">
    <location>
        <begin position="130"/>
        <end position="152"/>
    </location>
</feature>
<name>A0A2Z7D2A5_9LAMI</name>
<evidence type="ECO:0000256" key="1">
    <source>
        <dbReference type="SAM" id="MobiDB-lite"/>
    </source>
</evidence>
<dbReference type="OrthoDB" id="861847at2759"/>
<dbReference type="AntiFam" id="ANF00005">
    <property type="entry name" value="Antisense to 23S rRNA"/>
</dbReference>
<reference evidence="2 3" key="1">
    <citation type="journal article" date="2015" name="Proc. Natl. Acad. Sci. U.S.A.">
        <title>The resurrection genome of Boea hygrometrica: A blueprint for survival of dehydration.</title>
        <authorList>
            <person name="Xiao L."/>
            <person name="Yang G."/>
            <person name="Zhang L."/>
            <person name="Yang X."/>
            <person name="Zhao S."/>
            <person name="Ji Z."/>
            <person name="Zhou Q."/>
            <person name="Hu M."/>
            <person name="Wang Y."/>
            <person name="Chen M."/>
            <person name="Xu Y."/>
            <person name="Jin H."/>
            <person name="Xiao X."/>
            <person name="Hu G."/>
            <person name="Bao F."/>
            <person name="Hu Y."/>
            <person name="Wan P."/>
            <person name="Li L."/>
            <person name="Deng X."/>
            <person name="Kuang T."/>
            <person name="Xiang C."/>
            <person name="Zhu J.K."/>
            <person name="Oliver M.J."/>
            <person name="He Y."/>
        </authorList>
    </citation>
    <scope>NUCLEOTIDE SEQUENCE [LARGE SCALE GENOMIC DNA]</scope>
    <source>
        <strain evidence="3">cv. XS01</strain>
    </source>
</reference>
<keyword evidence="3" id="KW-1185">Reference proteome</keyword>
<proteinExistence type="predicted"/>
<dbReference type="EMBL" id="KQ992096">
    <property type="protein sequence ID" value="KZV51009.1"/>
    <property type="molecule type" value="Genomic_DNA"/>
</dbReference>
<accession>A0A2Z7D2A5</accession>
<gene>
    <name evidence="2" type="ORF">F511_18989</name>
</gene>
<dbReference type="AlphaFoldDB" id="A0A2Z7D2A5"/>
<evidence type="ECO:0000313" key="2">
    <source>
        <dbReference type="EMBL" id="KZV51009.1"/>
    </source>
</evidence>
<evidence type="ECO:0000313" key="3">
    <source>
        <dbReference type="Proteomes" id="UP000250235"/>
    </source>
</evidence>
<dbReference type="Proteomes" id="UP000250235">
    <property type="component" value="Unassembled WGS sequence"/>
</dbReference>
<protein>
    <submittedName>
        <fullName evidence="2">Metallocarboxypeptidase inhibitor</fullName>
    </submittedName>
</protein>